<dbReference type="EMBL" id="WKQN01000020">
    <property type="protein sequence ID" value="MSC64308.1"/>
    <property type="molecule type" value="Genomic_DNA"/>
</dbReference>
<keyword evidence="1" id="KW-0812">Transmembrane</keyword>
<proteinExistence type="predicted"/>
<name>A0A844DYL9_9FIRM</name>
<accession>A0A844DYL9</accession>
<protein>
    <submittedName>
        <fullName evidence="2">Uncharacterized protein</fullName>
    </submittedName>
</protein>
<comment type="caution">
    <text evidence="2">The sequence shown here is derived from an EMBL/GenBank/DDBJ whole genome shotgun (WGS) entry which is preliminary data.</text>
</comment>
<organism evidence="2 3">
    <name type="scientific">Faecalibacterium prausnitzii</name>
    <dbReference type="NCBI Taxonomy" id="853"/>
    <lineage>
        <taxon>Bacteria</taxon>
        <taxon>Bacillati</taxon>
        <taxon>Bacillota</taxon>
        <taxon>Clostridia</taxon>
        <taxon>Eubacteriales</taxon>
        <taxon>Oscillospiraceae</taxon>
        <taxon>Faecalibacterium</taxon>
    </lineage>
</organism>
<dbReference type="Proteomes" id="UP000461506">
    <property type="component" value="Unassembled WGS sequence"/>
</dbReference>
<gene>
    <name evidence="2" type="ORF">GKD95_13475</name>
</gene>
<feature type="transmembrane region" description="Helical" evidence="1">
    <location>
        <begin position="12"/>
        <end position="34"/>
    </location>
</feature>
<evidence type="ECO:0000313" key="2">
    <source>
        <dbReference type="EMBL" id="MSC64308.1"/>
    </source>
</evidence>
<evidence type="ECO:0000256" key="1">
    <source>
        <dbReference type="SAM" id="Phobius"/>
    </source>
</evidence>
<sequence>MNAVTRKTISYFEGMIGMSFAILCATTLRFALWAPELLQKIFLTIFG</sequence>
<keyword evidence="1" id="KW-0472">Membrane</keyword>
<dbReference type="RefSeq" id="WP_154277725.1">
    <property type="nucleotide sequence ID" value="NZ_CP065382.1"/>
</dbReference>
<reference evidence="2 3" key="1">
    <citation type="journal article" date="2019" name="Nat. Med.">
        <title>A library of human gut bacterial isolates paired with longitudinal multiomics data enables mechanistic microbiome research.</title>
        <authorList>
            <person name="Poyet M."/>
            <person name="Groussin M."/>
            <person name="Gibbons S.M."/>
            <person name="Avila-Pacheco J."/>
            <person name="Jiang X."/>
            <person name="Kearney S.M."/>
            <person name="Perrotta A.R."/>
            <person name="Berdy B."/>
            <person name="Zhao S."/>
            <person name="Lieberman T.D."/>
            <person name="Swanson P.K."/>
            <person name="Smith M."/>
            <person name="Roesemann S."/>
            <person name="Alexander J.E."/>
            <person name="Rich S.A."/>
            <person name="Livny J."/>
            <person name="Vlamakis H."/>
            <person name="Clish C."/>
            <person name="Bullock K."/>
            <person name="Deik A."/>
            <person name="Scott J."/>
            <person name="Pierce K.A."/>
            <person name="Xavier R.J."/>
            <person name="Alm E.J."/>
        </authorList>
    </citation>
    <scope>NUCLEOTIDE SEQUENCE [LARGE SCALE GENOMIC DNA]</scope>
    <source>
        <strain evidence="2 3">BIOML-A1</strain>
    </source>
</reference>
<keyword evidence="1" id="KW-1133">Transmembrane helix</keyword>
<evidence type="ECO:0000313" key="3">
    <source>
        <dbReference type="Proteomes" id="UP000461506"/>
    </source>
</evidence>
<dbReference type="AlphaFoldDB" id="A0A844DYL9"/>